<evidence type="ECO:0000313" key="1">
    <source>
        <dbReference type="EMBL" id="AAY51682.1"/>
    </source>
</evidence>
<dbReference type="Proteomes" id="UP000001007">
    <property type="component" value="Chromosome"/>
</dbReference>
<dbReference type="Pfam" id="PF12694">
    <property type="entry name" value="cpYpsA"/>
    <property type="match status" value="1"/>
</dbReference>
<keyword evidence="2" id="KW-1185">Reference proteome</keyword>
<gene>
    <name evidence="1" type="ordered locus">CT1592.1</name>
</gene>
<name>Q4W540_CHLTE</name>
<dbReference type="HOGENOM" id="CLU_108850_0_0_10"/>
<dbReference type="Gene3D" id="3.40.50.450">
    <property type="match status" value="1"/>
</dbReference>
<dbReference type="EnsemblBacteria" id="AAY51682">
    <property type="protein sequence ID" value="AAY51682"/>
    <property type="gene ID" value="CT1592.1"/>
</dbReference>
<accession>Q4W540</accession>
<protein>
    <recommendedName>
        <fullName evidence="3">Molybdenum cofactor carrier</fullName>
    </recommendedName>
</protein>
<sequence>MIVSGGQTGVDRSALDAAIAAGHAHGGWCPRGRRAEDGVIPEKYRLVETPFSRYAVRTAWNVRDSDATLVLTSGLVAGGTKLTVECAQRYGRLCLIVDLCGETDAGTVAEWIWAHGIGVLNVAGPRESERPGIGENARRFVAEIIDRDRWRTPAGS</sequence>
<dbReference type="eggNOG" id="COG0758">
    <property type="taxonomic scope" value="Bacteria"/>
</dbReference>
<dbReference type="STRING" id="194439.CT1592.1"/>
<dbReference type="KEGG" id="cte:CT1592.1"/>
<reference evidence="1 2" key="1">
    <citation type="journal article" date="2002" name="Proc. Natl. Acad. Sci. U.S.A.">
        <title>The complete genome sequence of Chlorobium tepidum TLS, a photosynthetic, anaerobic, green-sulfur bacterium.</title>
        <authorList>
            <person name="Eisen J.A."/>
            <person name="Nelson K.E."/>
            <person name="Paulsen I.T."/>
            <person name="Heidelberg J.F."/>
            <person name="Wu M."/>
            <person name="Dodson R.J."/>
            <person name="Deboy R."/>
            <person name="Gwinn M.L."/>
            <person name="Nelson W.C."/>
            <person name="Haft D.H."/>
            <person name="Hickey E.K."/>
            <person name="Peterson J.D."/>
            <person name="Durkin A.S."/>
            <person name="Kolonay J.L."/>
            <person name="Yang F."/>
            <person name="Holt I."/>
            <person name="Umayam L.A."/>
            <person name="Mason T."/>
            <person name="Brenner M."/>
            <person name="Shea T.P."/>
            <person name="Parksey D."/>
            <person name="Nierman W.C."/>
            <person name="Feldblyum T.V."/>
            <person name="Hansen C.L."/>
            <person name="Craven M.B."/>
            <person name="Radune D."/>
            <person name="Vamathevan J."/>
            <person name="Khouri H."/>
            <person name="White O."/>
            <person name="Gruber T.M."/>
            <person name="Ketchum K.A."/>
            <person name="Venter J.C."/>
            <person name="Tettelin H."/>
            <person name="Bryant D.A."/>
            <person name="Fraser C.M."/>
        </authorList>
    </citation>
    <scope>NUCLEOTIDE SEQUENCE [LARGE SCALE GENOMIC DNA]</scope>
    <source>
        <strain evidence="2">ATCC 49652 / DSM 12025 / NBRC 103806 / TLS</strain>
    </source>
</reference>
<evidence type="ECO:0008006" key="3">
    <source>
        <dbReference type="Google" id="ProtNLM"/>
    </source>
</evidence>
<organism evidence="1 2">
    <name type="scientific">Chlorobaculum tepidum (strain ATCC 49652 / DSM 12025 / NBRC 103806 / TLS)</name>
    <name type="common">Chlorobium tepidum</name>
    <dbReference type="NCBI Taxonomy" id="194439"/>
    <lineage>
        <taxon>Bacteria</taxon>
        <taxon>Pseudomonadati</taxon>
        <taxon>Chlorobiota</taxon>
        <taxon>Chlorobiia</taxon>
        <taxon>Chlorobiales</taxon>
        <taxon>Chlorobiaceae</taxon>
        <taxon>Chlorobaculum</taxon>
    </lineage>
</organism>
<dbReference type="AlphaFoldDB" id="Q4W540"/>
<dbReference type="InterPro" id="IPR024755">
    <property type="entry name" value="cpYpsA"/>
</dbReference>
<evidence type="ECO:0000313" key="2">
    <source>
        <dbReference type="Proteomes" id="UP000001007"/>
    </source>
</evidence>
<dbReference type="SUPFAM" id="SSF102405">
    <property type="entry name" value="MCP/YpsA-like"/>
    <property type="match status" value="1"/>
</dbReference>
<proteinExistence type="predicted"/>
<dbReference type="EMBL" id="AE006470">
    <property type="protein sequence ID" value="AAY51682.1"/>
    <property type="molecule type" value="Genomic_DNA"/>
</dbReference>